<protein>
    <submittedName>
        <fullName evidence="1">Uncharacterized protein</fullName>
    </submittedName>
</protein>
<evidence type="ECO:0000313" key="2">
    <source>
        <dbReference type="Proteomes" id="UP000250169"/>
    </source>
</evidence>
<gene>
    <name evidence="1" type="ORF">NCTC11545_01638</name>
</gene>
<sequence>MIRNKTLIFFLLILSACGKQAGEDEQQKHRR</sequence>
<dbReference type="Proteomes" id="UP000250169">
    <property type="component" value="Unassembled WGS sequence"/>
</dbReference>
<dbReference type="PROSITE" id="PS51257">
    <property type="entry name" value="PROKAR_LIPOPROTEIN"/>
    <property type="match status" value="1"/>
</dbReference>
<evidence type="ECO:0000313" key="1">
    <source>
        <dbReference type="EMBL" id="SQA94254.1"/>
    </source>
</evidence>
<name>A0A2X2SQU6_CAPOC</name>
<proteinExistence type="predicted"/>
<reference evidence="1 2" key="1">
    <citation type="submission" date="2018-06" db="EMBL/GenBank/DDBJ databases">
        <authorList>
            <consortium name="Pathogen Informatics"/>
            <person name="Doyle S."/>
        </authorList>
    </citation>
    <scope>NUCLEOTIDE SEQUENCE [LARGE SCALE GENOMIC DNA]</scope>
    <source>
        <strain evidence="1 2">NCTC11545</strain>
    </source>
</reference>
<dbReference type="EMBL" id="UAVS01000005">
    <property type="protein sequence ID" value="SQA94254.1"/>
    <property type="molecule type" value="Genomic_DNA"/>
</dbReference>
<dbReference type="AlphaFoldDB" id="A0A2X2SQU6"/>
<organism evidence="1 2">
    <name type="scientific">Capnocytophaga ochracea</name>
    <dbReference type="NCBI Taxonomy" id="1018"/>
    <lineage>
        <taxon>Bacteria</taxon>
        <taxon>Pseudomonadati</taxon>
        <taxon>Bacteroidota</taxon>
        <taxon>Flavobacteriia</taxon>
        <taxon>Flavobacteriales</taxon>
        <taxon>Flavobacteriaceae</taxon>
        <taxon>Capnocytophaga</taxon>
    </lineage>
</organism>
<accession>A0A2X2SQU6</accession>